<dbReference type="Proteomes" id="UP000239920">
    <property type="component" value="Unassembled WGS sequence"/>
</dbReference>
<comment type="caution">
    <text evidence="1">The sequence shown here is derived from an EMBL/GenBank/DDBJ whole genome shotgun (WGS) entry which is preliminary data.</text>
</comment>
<dbReference type="RefSeq" id="WP_104688978.1">
    <property type="nucleotide sequence ID" value="NZ_JBKTHY010000007.1"/>
</dbReference>
<dbReference type="OrthoDB" id="361760at2"/>
<evidence type="ECO:0000313" key="1">
    <source>
        <dbReference type="EMBL" id="PMB82251.1"/>
    </source>
</evidence>
<evidence type="ECO:0000313" key="2">
    <source>
        <dbReference type="Proteomes" id="UP000239920"/>
    </source>
</evidence>
<dbReference type="AlphaFoldDB" id="A0A2J6NLN1"/>
<organism evidence="1 2">
    <name type="scientific">Limosilactobacillus pontis</name>
    <dbReference type="NCBI Taxonomy" id="35787"/>
    <lineage>
        <taxon>Bacteria</taxon>
        <taxon>Bacillati</taxon>
        <taxon>Bacillota</taxon>
        <taxon>Bacilli</taxon>
        <taxon>Lactobacillales</taxon>
        <taxon>Lactobacillaceae</taxon>
        <taxon>Limosilactobacillus</taxon>
    </lineage>
</organism>
<dbReference type="EMBL" id="PNFV01000007">
    <property type="protein sequence ID" value="PMB82251.1"/>
    <property type="molecule type" value="Genomic_DNA"/>
</dbReference>
<name>A0A2J6NLN1_9LACO</name>
<sequence length="149" mass="17280">MTNKQQWQAEQAQFNDTSRYNDIMDVPRHISRAHLPMTKQDRAGQFAPFAALTGYRELLDKAAQRYANKRYPTGKEVQAIFAFFRGLPMDETVTLELTYFNGESGYYDHYRGTLSRINWAQQVACFVDGLLIPLRSIRDVSREEEPHGK</sequence>
<reference evidence="1 2" key="1">
    <citation type="submission" date="2017-09" db="EMBL/GenBank/DDBJ databases">
        <title>Bacterial strain isolated from the female urinary microbiota.</title>
        <authorList>
            <person name="Thomas-White K."/>
            <person name="Kumar N."/>
            <person name="Forster S."/>
            <person name="Putonti C."/>
            <person name="Lawley T."/>
            <person name="Wolfe A.J."/>
        </authorList>
    </citation>
    <scope>NUCLEOTIDE SEQUENCE [LARGE SCALE GENOMIC DNA]</scope>
    <source>
        <strain evidence="1 2">UMB0683</strain>
    </source>
</reference>
<gene>
    <name evidence="1" type="ORF">CK797_06665</name>
</gene>
<proteinExistence type="predicted"/>
<protein>
    <submittedName>
        <fullName evidence="1">Uncharacterized protein</fullName>
    </submittedName>
</protein>
<accession>A0A2J6NLN1</accession>